<feature type="transmembrane region" description="Helical" evidence="1">
    <location>
        <begin position="273"/>
        <end position="295"/>
    </location>
</feature>
<feature type="transmembrane region" description="Helical" evidence="1">
    <location>
        <begin position="242"/>
        <end position="261"/>
    </location>
</feature>
<evidence type="ECO:0000313" key="3">
    <source>
        <dbReference type="Proteomes" id="UP001589789"/>
    </source>
</evidence>
<feature type="transmembrane region" description="Helical" evidence="1">
    <location>
        <begin position="214"/>
        <end position="235"/>
    </location>
</feature>
<keyword evidence="1" id="KW-0472">Membrane</keyword>
<organism evidence="2 3">
    <name type="scientific">Muricoccus vinaceus</name>
    <dbReference type="NCBI Taxonomy" id="424704"/>
    <lineage>
        <taxon>Bacteria</taxon>
        <taxon>Pseudomonadati</taxon>
        <taxon>Pseudomonadota</taxon>
        <taxon>Alphaproteobacteria</taxon>
        <taxon>Acetobacterales</taxon>
        <taxon>Roseomonadaceae</taxon>
        <taxon>Muricoccus</taxon>
    </lineage>
</organism>
<feature type="transmembrane region" description="Helical" evidence="1">
    <location>
        <begin position="106"/>
        <end position="123"/>
    </location>
</feature>
<reference evidence="2 3" key="1">
    <citation type="submission" date="2024-09" db="EMBL/GenBank/DDBJ databases">
        <authorList>
            <person name="Sun Q."/>
            <person name="Mori K."/>
        </authorList>
    </citation>
    <scope>NUCLEOTIDE SEQUENCE [LARGE SCALE GENOMIC DNA]</scope>
    <source>
        <strain evidence="2 3">CCM 7468</strain>
    </source>
</reference>
<evidence type="ECO:0000313" key="2">
    <source>
        <dbReference type="EMBL" id="MFC0386096.1"/>
    </source>
</evidence>
<dbReference type="EMBL" id="JBHLVZ010000023">
    <property type="protein sequence ID" value="MFC0386096.1"/>
    <property type="molecule type" value="Genomic_DNA"/>
</dbReference>
<feature type="transmembrane region" description="Helical" evidence="1">
    <location>
        <begin position="12"/>
        <end position="32"/>
    </location>
</feature>
<accession>A0ABV6IRM5</accession>
<dbReference type="Proteomes" id="UP001589789">
    <property type="component" value="Unassembled WGS sequence"/>
</dbReference>
<comment type="caution">
    <text evidence="2">The sequence shown here is derived from an EMBL/GenBank/DDBJ whole genome shotgun (WGS) entry which is preliminary data.</text>
</comment>
<feature type="transmembrane region" description="Helical" evidence="1">
    <location>
        <begin position="170"/>
        <end position="194"/>
    </location>
</feature>
<proteinExistence type="predicted"/>
<keyword evidence="3" id="KW-1185">Reference proteome</keyword>
<keyword evidence="1" id="KW-0812">Transmembrane</keyword>
<dbReference type="RefSeq" id="WP_377050240.1">
    <property type="nucleotide sequence ID" value="NZ_JBHLVZ010000023.1"/>
</dbReference>
<keyword evidence="1" id="KW-1133">Transmembrane helix</keyword>
<gene>
    <name evidence="2" type="ORF">ACFFIC_11150</name>
</gene>
<evidence type="ECO:0000256" key="1">
    <source>
        <dbReference type="SAM" id="Phobius"/>
    </source>
</evidence>
<feature type="transmembrane region" description="Helical" evidence="1">
    <location>
        <begin position="135"/>
        <end position="158"/>
    </location>
</feature>
<protein>
    <submittedName>
        <fullName evidence="2">Uncharacterized protein</fullName>
    </submittedName>
</protein>
<name>A0ABV6IRM5_9PROT</name>
<feature type="transmembrane region" description="Helical" evidence="1">
    <location>
        <begin position="44"/>
        <end position="65"/>
    </location>
</feature>
<feature type="transmembrane region" description="Helical" evidence="1">
    <location>
        <begin position="77"/>
        <end position="94"/>
    </location>
</feature>
<sequence length="307" mass="32366">MTALAEAWLLGFLLAATLGAGALAVFSAGILLQERWVEPLRPVLGAAAGAAWLLIPFALPLLPVLDRLYPWTDGAKAIAVPAAGAAILALWALLGRLLARPAPTRWRAGAALLLVALSAAIGFEDWALSRDPGWVGSLHGIALMVGGAAAVLSLAVLGRGEPKDLTARTGLERALLTLGIFALWLWFVQFLTVWAADLPAEAAWYLRRQEGGWFWLKAAVAVPALLGAIALSALPQWRPWRMRLVCALLVVQHAALVLWTVRPDAPLAPGAALGQPSAVADVIVIGLLGIVLLLAGRAARRRAENPV</sequence>